<dbReference type="InterPro" id="IPR036661">
    <property type="entry name" value="Luciferase-like_sf"/>
</dbReference>
<dbReference type="STRING" id="1210086.GCA_001613105_07863"/>
<reference evidence="4 5" key="1">
    <citation type="submission" date="2018-07" db="EMBL/GenBank/DDBJ databases">
        <title>Genomic Encyclopedia of Type Strains, Phase IV (KMG-IV): sequencing the most valuable type-strain genomes for metagenomic binning, comparative biology and taxonomic classification.</title>
        <authorList>
            <person name="Goeker M."/>
        </authorList>
    </citation>
    <scope>NUCLEOTIDE SEQUENCE [LARGE SCALE GENOMIC DNA]</scope>
    <source>
        <strain evidence="4 5">DSM 44290</strain>
    </source>
</reference>
<dbReference type="Gene3D" id="3.20.20.30">
    <property type="entry name" value="Luciferase-like domain"/>
    <property type="match status" value="1"/>
</dbReference>
<keyword evidence="1" id="KW-0560">Oxidoreductase</keyword>
<dbReference type="AlphaFoldDB" id="A0A370IAW8"/>
<protein>
    <submittedName>
        <fullName evidence="4">Putative F420-dependent oxidoreductase</fullName>
    </submittedName>
</protein>
<evidence type="ECO:0000313" key="5">
    <source>
        <dbReference type="Proteomes" id="UP000254869"/>
    </source>
</evidence>
<comment type="caution">
    <text evidence="4">The sequence shown here is derived from an EMBL/GenBank/DDBJ whole genome shotgun (WGS) entry which is preliminary data.</text>
</comment>
<dbReference type="SUPFAM" id="SSF51679">
    <property type="entry name" value="Bacterial luciferase-like"/>
    <property type="match status" value="1"/>
</dbReference>
<evidence type="ECO:0000259" key="3">
    <source>
        <dbReference type="Pfam" id="PF00296"/>
    </source>
</evidence>
<dbReference type="Proteomes" id="UP000254869">
    <property type="component" value="Unassembled WGS sequence"/>
</dbReference>
<dbReference type="InterPro" id="IPR022526">
    <property type="entry name" value="F420_Rv3093c"/>
</dbReference>
<gene>
    <name evidence="4" type="ORF">DFR76_102248</name>
</gene>
<evidence type="ECO:0000256" key="1">
    <source>
        <dbReference type="ARBA" id="ARBA00023002"/>
    </source>
</evidence>
<feature type="region of interest" description="Disordered" evidence="2">
    <location>
        <begin position="178"/>
        <end position="219"/>
    </location>
</feature>
<accession>A0A370IAW8</accession>
<evidence type="ECO:0000256" key="2">
    <source>
        <dbReference type="SAM" id="MobiDB-lite"/>
    </source>
</evidence>
<dbReference type="InterPro" id="IPR050564">
    <property type="entry name" value="F420-G6PD/mer"/>
</dbReference>
<feature type="domain" description="Luciferase-like" evidence="3">
    <location>
        <begin position="2"/>
        <end position="314"/>
    </location>
</feature>
<dbReference type="NCBIfam" id="TIGR03841">
    <property type="entry name" value="F420_Rv3093c"/>
    <property type="match status" value="1"/>
</dbReference>
<dbReference type="EMBL" id="QQBC01000002">
    <property type="protein sequence ID" value="RDI67848.1"/>
    <property type="molecule type" value="Genomic_DNA"/>
</dbReference>
<organism evidence="4 5">
    <name type="scientific">Nocardia pseudobrasiliensis</name>
    <dbReference type="NCBI Taxonomy" id="45979"/>
    <lineage>
        <taxon>Bacteria</taxon>
        <taxon>Bacillati</taxon>
        <taxon>Actinomycetota</taxon>
        <taxon>Actinomycetes</taxon>
        <taxon>Mycobacteriales</taxon>
        <taxon>Nocardiaceae</taxon>
        <taxon>Nocardia</taxon>
    </lineage>
</organism>
<dbReference type="GO" id="GO:0016705">
    <property type="term" value="F:oxidoreductase activity, acting on paired donors, with incorporation or reduction of molecular oxygen"/>
    <property type="evidence" value="ECO:0007669"/>
    <property type="project" value="InterPro"/>
</dbReference>
<feature type="compositionally biased region" description="Basic and acidic residues" evidence="2">
    <location>
        <begin position="196"/>
        <end position="207"/>
    </location>
</feature>
<name>A0A370IAW8_9NOCA</name>
<evidence type="ECO:0000313" key="4">
    <source>
        <dbReference type="EMBL" id="RDI67848.1"/>
    </source>
</evidence>
<dbReference type="InterPro" id="IPR011251">
    <property type="entry name" value="Luciferase-like_dom"/>
</dbReference>
<dbReference type="Pfam" id="PF00296">
    <property type="entry name" value="Bac_luciferase"/>
    <property type="match status" value="1"/>
</dbReference>
<dbReference type="PANTHER" id="PTHR43244">
    <property type="match status" value="1"/>
</dbReference>
<dbReference type="PANTHER" id="PTHR43244:SF1">
    <property type="entry name" value="5,10-METHYLENETETRAHYDROMETHANOPTERIN REDUCTASE"/>
    <property type="match status" value="1"/>
</dbReference>
<keyword evidence="5" id="KW-1185">Reference proteome</keyword>
<proteinExistence type="predicted"/>
<sequence length="350" mass="37135">MEALRVAAAADDLGYDRLWVGEMATFDAFALATAIGREPGRIPLCVGPLAVDVRTPAGIAIGVASVAALTGRRVDIALGSSSTVVVRDWHGRERRRTAQHLAESARIVRDLLAGRKADFDGAIEHTHGYRLRLPAPRTEIVMAAFGPRTLAAAAHTADRVVLNLLTPQQLSRCVEQIRASAPASGDEPRISTGEGSRPRAAAERDPRSTMGTRGGAERVGPPVSVWVTAALDPTAQQWATARRGVIGYLRAPGYDAMFAEAGFGELVSAAHAGAHPRELFAAMPDELLTAVGIFGDEAAMADRLAAYYRAGADEVVIVPVTTADDPGARRTLSALKRIRERLESTVAQQV</sequence>